<dbReference type="RefSeq" id="WP_054581787.1">
    <property type="nucleotide sequence ID" value="NZ_CP012808.1"/>
</dbReference>
<dbReference type="EMBL" id="CP012808">
    <property type="protein sequence ID" value="ALH95899.1"/>
    <property type="molecule type" value="Genomic_DNA"/>
</dbReference>
<sequence length="194" mass="23097">MFNLISDWVTLIAGVLVVIAGFATIFGVWIVFKTWKTWKKHQTFIYEMDLLLEAEVAISDIYANAFHRFSRIYTIQKNVLSSTGTSTDNQLLHKLTEKNQEQLDLYEKYENDFFELNRKYQTVKQKLEFMGIDYIDEFDPYEHEMFVQKIKDEVLIYDDLVSLENYAKGAMYKIGERKKECLQKMKQFREDLCS</sequence>
<evidence type="ECO:0000256" key="2">
    <source>
        <dbReference type="SAM" id="Phobius"/>
    </source>
</evidence>
<protein>
    <submittedName>
        <fullName evidence="3">Uncharacterized protein</fullName>
    </submittedName>
</protein>
<keyword evidence="1" id="KW-0175">Coiled coil</keyword>
<keyword evidence="4" id="KW-1185">Reference proteome</keyword>
<proteinExistence type="predicted"/>
<dbReference type="AlphaFoldDB" id="A0A0N7GXX1"/>
<organism evidence="3 4">
    <name type="scientific">Acinetobacter equi</name>
    <dbReference type="NCBI Taxonomy" id="1324350"/>
    <lineage>
        <taxon>Bacteria</taxon>
        <taxon>Pseudomonadati</taxon>
        <taxon>Pseudomonadota</taxon>
        <taxon>Gammaproteobacteria</taxon>
        <taxon>Moraxellales</taxon>
        <taxon>Moraxellaceae</taxon>
        <taxon>Acinetobacter</taxon>
    </lineage>
</organism>
<feature type="transmembrane region" description="Helical" evidence="2">
    <location>
        <begin position="12"/>
        <end position="32"/>
    </location>
</feature>
<dbReference type="KEGG" id="aei:AOY20_10355"/>
<name>A0A0N7GXX1_9GAMM</name>
<dbReference type="Proteomes" id="UP000064939">
    <property type="component" value="Chromosome"/>
</dbReference>
<keyword evidence="2" id="KW-0472">Membrane</keyword>
<evidence type="ECO:0000313" key="3">
    <source>
        <dbReference type="EMBL" id="ALH95899.1"/>
    </source>
</evidence>
<evidence type="ECO:0000256" key="1">
    <source>
        <dbReference type="SAM" id="Coils"/>
    </source>
</evidence>
<gene>
    <name evidence="3" type="ORF">AOY20_10355</name>
</gene>
<keyword evidence="2" id="KW-1133">Transmembrane helix</keyword>
<evidence type="ECO:0000313" key="4">
    <source>
        <dbReference type="Proteomes" id="UP000064939"/>
    </source>
</evidence>
<keyword evidence="2" id="KW-0812">Transmembrane</keyword>
<accession>A0A0N7GXX1</accession>
<feature type="coiled-coil region" evidence="1">
    <location>
        <begin position="92"/>
        <end position="126"/>
    </location>
</feature>
<reference evidence="3 4" key="1">
    <citation type="journal article" date="2015" name="Int. J. Syst. Evol. Microbiol.">
        <title>Acinetobacter equi sp. nov. isolated from horse faeces.</title>
        <authorList>
            <person name="Poppel M.T."/>
            <person name="Skiebe E."/>
            <person name="Laue M."/>
            <person name="Bergmann H."/>
            <person name="Ebersberger I."/>
            <person name="Garn T."/>
            <person name="Fruth A."/>
            <person name="Baumgardt S."/>
            <person name="Busse H.J."/>
            <person name="Wilharm G."/>
        </authorList>
    </citation>
    <scope>NUCLEOTIDE SEQUENCE [LARGE SCALE GENOMIC DNA]</scope>
    <source>
        <strain evidence="3 4">114</strain>
    </source>
</reference>